<keyword evidence="7 11" id="KW-0406">Ion transport</keyword>
<dbReference type="Gene3D" id="2.60.470.10">
    <property type="entry name" value="Acid-sensing ion channels like domains"/>
    <property type="match status" value="1"/>
</dbReference>
<keyword evidence="9 11" id="KW-0739">Sodium transport</keyword>
<evidence type="ECO:0000256" key="8">
    <source>
        <dbReference type="ARBA" id="ARBA00023136"/>
    </source>
</evidence>
<comment type="similarity">
    <text evidence="11">Belongs to the amiloride-sensitive sodium channel (TC 1.A.6) family.</text>
</comment>
<feature type="compositionally biased region" description="Polar residues" evidence="12">
    <location>
        <begin position="19"/>
        <end position="28"/>
    </location>
</feature>
<evidence type="ECO:0000256" key="6">
    <source>
        <dbReference type="ARBA" id="ARBA00023053"/>
    </source>
</evidence>
<organism evidence="14 15">
    <name type="scientific">Paralvinella palmiformis</name>
    <dbReference type="NCBI Taxonomy" id="53620"/>
    <lineage>
        <taxon>Eukaryota</taxon>
        <taxon>Metazoa</taxon>
        <taxon>Spiralia</taxon>
        <taxon>Lophotrochozoa</taxon>
        <taxon>Annelida</taxon>
        <taxon>Polychaeta</taxon>
        <taxon>Sedentaria</taxon>
        <taxon>Canalipalpata</taxon>
        <taxon>Terebellida</taxon>
        <taxon>Terebelliformia</taxon>
        <taxon>Alvinellidae</taxon>
        <taxon>Paralvinella</taxon>
    </lineage>
</organism>
<evidence type="ECO:0000256" key="10">
    <source>
        <dbReference type="ARBA" id="ARBA00023303"/>
    </source>
</evidence>
<evidence type="ECO:0000256" key="13">
    <source>
        <dbReference type="SAM" id="Phobius"/>
    </source>
</evidence>
<protein>
    <submittedName>
        <fullName evidence="14">Uncharacterized protein</fullName>
    </submittedName>
</protein>
<comment type="subcellular location">
    <subcellularLocation>
        <location evidence="1">Membrane</location>
        <topology evidence="1">Multi-pass membrane protein</topology>
    </subcellularLocation>
</comment>
<dbReference type="PANTHER" id="PTHR11690">
    <property type="entry name" value="AMILORIDE-SENSITIVE SODIUM CHANNEL-RELATED"/>
    <property type="match status" value="1"/>
</dbReference>
<feature type="compositionally biased region" description="Acidic residues" evidence="12">
    <location>
        <begin position="296"/>
        <end position="307"/>
    </location>
</feature>
<dbReference type="GO" id="GO:0005886">
    <property type="term" value="C:plasma membrane"/>
    <property type="evidence" value="ECO:0007669"/>
    <property type="project" value="TreeGrafter"/>
</dbReference>
<evidence type="ECO:0000256" key="12">
    <source>
        <dbReference type="SAM" id="MobiDB-lite"/>
    </source>
</evidence>
<name>A0AAD9K5F9_9ANNE</name>
<sequence>MLPSGFEMDTEQRLHLKLNQTNSMTQHQEPGRGGRHRGNTNGKQTALTVLFLKFLTGTTAHGLPRVVTSESWARKIMWLAVFFITFGYFTYQCTILVNYYLEYPVSVGINIDTSQKINFPAVTVCNMNMLKKDMAKTDPKYKELVGIDKFTEYSFNSLLKNRSNSNRKRRDVSEESITEQNGTEQNGTEQNNTKKGNNSRRTYPVPDEDRFDSLSQKDSSVANFTRYIKGLGYSVLRSMDPHLRDAMREVIKNWQASRLLNMAKEEKGVDKERLSRGSGRNETRNPESDDGKTTEELNDDELQDDELLTIRTATEKSRDKRETYEDDDGSGSDYDDNYWDYWYDVGSNDYYDDDESYYDYDDDFDGFEFADYGFAGRVQSDYAFKQFMKASKTNDFSDLIDVLKPSKEDLDAYGHQAADFILQCSFDKINCSYLDFLKVYNPTYGLCYVFNHGTGSSTVKTTNKFGSRYGLRLTLDIEYDQYLGLFSHKAGARLAIHPSNVTAFPEDFGVSAAPGQETEIGISLEVITRQPSPYPANCTNGSEHKLDYDGNYTITACTMTCLQARLKEECNCVDRMVVNGSVPRCSILNQTQETCRQWIHHLYDENKLGCDCPPACREHVYKSFTSSSEWPSAPYKYLLAGTLMKANRKLSFGEDILNRTKTTMLGIHVYLENPILVTIQEYPSYTWDRLLADIGGLLGLFIGISVCTAVEFLEFLTDAAIWVAKRLIRKDRIHAEQSVMVITVKEQESSKSIIRTSHY</sequence>
<feature type="region of interest" description="Disordered" evidence="12">
    <location>
        <begin position="164"/>
        <end position="216"/>
    </location>
</feature>
<dbReference type="Proteomes" id="UP001208570">
    <property type="component" value="Unassembled WGS sequence"/>
</dbReference>
<evidence type="ECO:0000256" key="4">
    <source>
        <dbReference type="ARBA" id="ARBA00022692"/>
    </source>
</evidence>
<keyword evidence="2 11" id="KW-0813">Transport</keyword>
<feature type="region of interest" description="Disordered" evidence="12">
    <location>
        <begin position="19"/>
        <end position="40"/>
    </location>
</feature>
<dbReference type="AlphaFoldDB" id="A0AAD9K5F9"/>
<dbReference type="Pfam" id="PF00858">
    <property type="entry name" value="ASC"/>
    <property type="match status" value="2"/>
</dbReference>
<evidence type="ECO:0000256" key="3">
    <source>
        <dbReference type="ARBA" id="ARBA00022461"/>
    </source>
</evidence>
<feature type="region of interest" description="Disordered" evidence="12">
    <location>
        <begin position="265"/>
        <end position="330"/>
    </location>
</feature>
<keyword evidence="4 11" id="KW-0812">Transmembrane</keyword>
<evidence type="ECO:0000256" key="5">
    <source>
        <dbReference type="ARBA" id="ARBA00022989"/>
    </source>
</evidence>
<keyword evidence="15" id="KW-1185">Reference proteome</keyword>
<feature type="compositionally biased region" description="Polar residues" evidence="12">
    <location>
        <begin position="178"/>
        <end position="201"/>
    </location>
</feature>
<evidence type="ECO:0000256" key="9">
    <source>
        <dbReference type="ARBA" id="ARBA00023201"/>
    </source>
</evidence>
<evidence type="ECO:0000256" key="11">
    <source>
        <dbReference type="RuleBase" id="RU000679"/>
    </source>
</evidence>
<reference evidence="14" key="1">
    <citation type="journal article" date="2023" name="Mol. Biol. Evol.">
        <title>Third-Generation Sequencing Reveals the Adaptive Role of the Epigenome in Three Deep-Sea Polychaetes.</title>
        <authorList>
            <person name="Perez M."/>
            <person name="Aroh O."/>
            <person name="Sun Y."/>
            <person name="Lan Y."/>
            <person name="Juniper S.K."/>
            <person name="Young C.R."/>
            <person name="Angers B."/>
            <person name="Qian P.Y."/>
        </authorList>
    </citation>
    <scope>NUCLEOTIDE SEQUENCE</scope>
    <source>
        <strain evidence="14">P08H-3</strain>
    </source>
</reference>
<evidence type="ECO:0000256" key="7">
    <source>
        <dbReference type="ARBA" id="ARBA00023065"/>
    </source>
</evidence>
<comment type="caution">
    <text evidence="14">The sequence shown here is derived from an EMBL/GenBank/DDBJ whole genome shotgun (WGS) entry which is preliminary data.</text>
</comment>
<evidence type="ECO:0000256" key="2">
    <source>
        <dbReference type="ARBA" id="ARBA00022448"/>
    </source>
</evidence>
<dbReference type="GO" id="GO:0015280">
    <property type="term" value="F:ligand-gated sodium channel activity"/>
    <property type="evidence" value="ECO:0007669"/>
    <property type="project" value="TreeGrafter"/>
</dbReference>
<dbReference type="Gene3D" id="1.10.287.770">
    <property type="entry name" value="YojJ-like"/>
    <property type="match status" value="1"/>
</dbReference>
<feature type="transmembrane region" description="Helical" evidence="13">
    <location>
        <begin position="76"/>
        <end position="101"/>
    </location>
</feature>
<keyword evidence="10 11" id="KW-0407">Ion channel</keyword>
<keyword evidence="3 11" id="KW-0894">Sodium channel</keyword>
<feature type="transmembrane region" description="Helical" evidence="13">
    <location>
        <begin position="45"/>
        <end position="64"/>
    </location>
</feature>
<dbReference type="PRINTS" id="PR01078">
    <property type="entry name" value="AMINACHANNEL"/>
</dbReference>
<gene>
    <name evidence="14" type="ORF">LSH36_63g10015</name>
</gene>
<dbReference type="PANTHER" id="PTHR11690:SF248">
    <property type="entry name" value="PICKPOCKET 17, ISOFORM A"/>
    <property type="match status" value="1"/>
</dbReference>
<accession>A0AAD9K5F9</accession>
<dbReference type="InterPro" id="IPR001873">
    <property type="entry name" value="ENaC"/>
</dbReference>
<keyword evidence="8 13" id="KW-0472">Membrane</keyword>
<evidence type="ECO:0000313" key="15">
    <source>
        <dbReference type="Proteomes" id="UP001208570"/>
    </source>
</evidence>
<feature type="compositionally biased region" description="Basic and acidic residues" evidence="12">
    <location>
        <begin position="313"/>
        <end position="323"/>
    </location>
</feature>
<evidence type="ECO:0000313" key="14">
    <source>
        <dbReference type="EMBL" id="KAK2164488.1"/>
    </source>
</evidence>
<proteinExistence type="inferred from homology"/>
<keyword evidence="5 13" id="KW-1133">Transmembrane helix</keyword>
<dbReference type="EMBL" id="JAODUP010000063">
    <property type="protein sequence ID" value="KAK2164488.1"/>
    <property type="molecule type" value="Genomic_DNA"/>
</dbReference>
<evidence type="ECO:0000256" key="1">
    <source>
        <dbReference type="ARBA" id="ARBA00004141"/>
    </source>
</evidence>
<keyword evidence="6" id="KW-0915">Sodium</keyword>
<feature type="compositionally biased region" description="Basic and acidic residues" evidence="12">
    <location>
        <begin position="265"/>
        <end position="295"/>
    </location>
</feature>